<feature type="region of interest" description="Disordered" evidence="1">
    <location>
        <begin position="500"/>
        <end position="602"/>
    </location>
</feature>
<evidence type="ECO:0000256" key="1">
    <source>
        <dbReference type="SAM" id="MobiDB-lite"/>
    </source>
</evidence>
<sequence length="602" mass="65067">MGVTWCSPPETVFLAGKIPGFLQSQIDEEVDTFLVSVYQEFFVISPLPEDRTEQDIRDAKARIKRWFAWHSGKGQGSRNRSLRKAIDVKIKNAKKAGKGRKRAPQRVEVYTKRNEAFLHLELRREWQARAAELGIRTLDSKERLATQRRVTTQLMNQASQEEQDGIDADIRAWKAERAAEEARAEAAAENPSENIDGNSGDLEMQEEAIQLLPQGLGEDIEAWAAACGWVISVMACGPRPTAGGALALQVIYAGPNSLVTDENFQRSYADFKQGVEAPFVAHVADCFGHVENPLPDSASGPRSFHVPGRVDNPLPGSAPGPGSPTNLEGGGDSPPAHPQGASVPGIVAVPPPGNNIPPIGTVTTPAPLDQSLHIGDDTMEYRPKSPSPVATPSPGPYHYLKDIDPRLWPAGVTSAMVNLLPAQPFVDPRTCDVPPPDAIANPLPVNPFDDIDDIDTIIADFTLPHSAVRSTSPSDNLDDINAIVDGFAAAMVVTEEEAQDYPVQPLLGDEKERKVDDAPPKPEGAATKRKGEGEERMLEVKEAAHGIEATPNPDDRGRRTSKRSRKSANFGPQILTTGEAIERAKPSWTMVPVGSDDDGEGV</sequence>
<name>A0A8H6H9G1_9AGAR</name>
<protein>
    <submittedName>
        <fullName evidence="2">Uncharacterized protein</fullName>
    </submittedName>
</protein>
<evidence type="ECO:0000313" key="3">
    <source>
        <dbReference type="Proteomes" id="UP000521943"/>
    </source>
</evidence>
<feature type="region of interest" description="Disordered" evidence="1">
    <location>
        <begin position="297"/>
        <end position="347"/>
    </location>
</feature>
<feature type="compositionally biased region" description="Basic and acidic residues" evidence="1">
    <location>
        <begin position="508"/>
        <end position="520"/>
    </location>
</feature>
<comment type="caution">
    <text evidence="2">The sequence shown here is derived from an EMBL/GenBank/DDBJ whole genome shotgun (WGS) entry which is preliminary data.</text>
</comment>
<dbReference type="EMBL" id="JACGCI010000222">
    <property type="protein sequence ID" value="KAF6741676.1"/>
    <property type="molecule type" value="Genomic_DNA"/>
</dbReference>
<dbReference type="AlphaFoldDB" id="A0A8H6H9G1"/>
<accession>A0A8H6H9G1</accession>
<feature type="compositionally biased region" description="Basic and acidic residues" evidence="1">
    <location>
        <begin position="529"/>
        <end position="545"/>
    </location>
</feature>
<gene>
    <name evidence="2" type="ORF">DFP72DRAFT_861622</name>
</gene>
<reference evidence="2 3" key="1">
    <citation type="submission" date="2020-07" db="EMBL/GenBank/DDBJ databases">
        <title>Comparative genomics of pyrophilous fungi reveals a link between fire events and developmental genes.</title>
        <authorList>
            <consortium name="DOE Joint Genome Institute"/>
            <person name="Steindorff A.S."/>
            <person name="Carver A."/>
            <person name="Calhoun S."/>
            <person name="Stillman K."/>
            <person name="Liu H."/>
            <person name="Lipzen A."/>
            <person name="Pangilinan J."/>
            <person name="Labutti K."/>
            <person name="Bruns T.D."/>
            <person name="Grigoriev I.V."/>
        </authorList>
    </citation>
    <scope>NUCLEOTIDE SEQUENCE [LARGE SCALE GENOMIC DNA]</scope>
    <source>
        <strain evidence="2 3">CBS 144469</strain>
    </source>
</reference>
<proteinExistence type="predicted"/>
<evidence type="ECO:0000313" key="2">
    <source>
        <dbReference type="EMBL" id="KAF6741676.1"/>
    </source>
</evidence>
<organism evidence="2 3">
    <name type="scientific">Ephemerocybe angulata</name>
    <dbReference type="NCBI Taxonomy" id="980116"/>
    <lineage>
        <taxon>Eukaryota</taxon>
        <taxon>Fungi</taxon>
        <taxon>Dikarya</taxon>
        <taxon>Basidiomycota</taxon>
        <taxon>Agaricomycotina</taxon>
        <taxon>Agaricomycetes</taxon>
        <taxon>Agaricomycetidae</taxon>
        <taxon>Agaricales</taxon>
        <taxon>Agaricineae</taxon>
        <taxon>Psathyrellaceae</taxon>
        <taxon>Ephemerocybe</taxon>
    </lineage>
</organism>
<dbReference type="Proteomes" id="UP000521943">
    <property type="component" value="Unassembled WGS sequence"/>
</dbReference>
<keyword evidence="3" id="KW-1185">Reference proteome</keyword>